<sequence length="491" mass="54198">MVWPLTIARSVSVSKAIHAPVETVIALLHDTDVLFSLNPLILSVNVDPSNPSVYSVTDRLVLLGCFNTQTKYQCTLTKCKDGLDSNVTANLGTRLKSHYRVQPGENGTTEVTEQTTIEGYLFSMPYIIRTMTAAHHTTLNNLAARAENPSSRQSSVSTVKPAVLEYHAVSFSTLSSIVSVVVTVFTIHLLFPGSSHIPISIIIVGALSTLFWSRMANDPYSLFHLTLNKLPGENPTAPPTTEWLNMGLWKNTDLFPQACESLAIKLIRAAKCRENGSVLDVGHGTGESLILLLSNPSIPRPSSVTGITSLQVHHNRSQQRVEQLLSSMKGSKPNVELFAEDAIYHQATHHPLNPSSKQAFDTILALDCAYHFHTRVTFLRQSFQKLLPGGRIALADICFDPKLLESPRIWLITSILGLMPKQNMVSKEGYITQMKEIGYTDVQLEDVTDDVFPGFINFLKSRGLGWKVFGLVIEWYAKTGARFVIVSGLRS</sequence>
<keyword evidence="3" id="KW-1185">Reference proteome</keyword>
<dbReference type="Gene3D" id="3.30.530.20">
    <property type="match status" value="1"/>
</dbReference>
<protein>
    <submittedName>
        <fullName evidence="2">Erythromycin 3''-O-methyltransferase</fullName>
    </submittedName>
</protein>
<dbReference type="OrthoDB" id="61390at2759"/>
<accession>A0A369KC38</accession>
<dbReference type="SUPFAM" id="SSF55961">
    <property type="entry name" value="Bet v1-like"/>
    <property type="match status" value="1"/>
</dbReference>
<dbReference type="InterPro" id="IPR055481">
    <property type="entry name" value="DUF7053"/>
</dbReference>
<dbReference type="AlphaFoldDB" id="A0A369KC38"/>
<dbReference type="CDD" id="cd02440">
    <property type="entry name" value="AdoMet_MTases"/>
    <property type="match status" value="1"/>
</dbReference>
<gene>
    <name evidence="2" type="primary">eryG</name>
    <name evidence="2" type="ORF">Hypma_015464</name>
</gene>
<dbReference type="InterPro" id="IPR029063">
    <property type="entry name" value="SAM-dependent_MTases_sf"/>
</dbReference>
<dbReference type="Pfam" id="PF13489">
    <property type="entry name" value="Methyltransf_23"/>
    <property type="match status" value="1"/>
</dbReference>
<dbReference type="STRING" id="39966.A0A369KC38"/>
<proteinExistence type="predicted"/>
<comment type="caution">
    <text evidence="2">The sequence shown here is derived from an EMBL/GenBank/DDBJ whole genome shotgun (WGS) entry which is preliminary data.</text>
</comment>
<dbReference type="InterPro" id="IPR023393">
    <property type="entry name" value="START-like_dom_sf"/>
</dbReference>
<dbReference type="EMBL" id="LUEZ02000010">
    <property type="protein sequence ID" value="RDB28506.1"/>
    <property type="molecule type" value="Genomic_DNA"/>
</dbReference>
<evidence type="ECO:0000313" key="3">
    <source>
        <dbReference type="Proteomes" id="UP000076154"/>
    </source>
</evidence>
<dbReference type="Pfam" id="PF23155">
    <property type="entry name" value="DUF7053"/>
    <property type="match status" value="1"/>
</dbReference>
<evidence type="ECO:0000259" key="1">
    <source>
        <dbReference type="Pfam" id="PF23155"/>
    </source>
</evidence>
<dbReference type="SUPFAM" id="SSF53335">
    <property type="entry name" value="S-adenosyl-L-methionine-dependent methyltransferases"/>
    <property type="match status" value="1"/>
</dbReference>
<dbReference type="Gene3D" id="3.40.50.150">
    <property type="entry name" value="Vaccinia Virus protein VP39"/>
    <property type="match status" value="1"/>
</dbReference>
<organism evidence="2 3">
    <name type="scientific">Hypsizygus marmoreus</name>
    <name type="common">White beech mushroom</name>
    <name type="synonym">Agaricus marmoreus</name>
    <dbReference type="NCBI Taxonomy" id="39966"/>
    <lineage>
        <taxon>Eukaryota</taxon>
        <taxon>Fungi</taxon>
        <taxon>Dikarya</taxon>
        <taxon>Basidiomycota</taxon>
        <taxon>Agaricomycotina</taxon>
        <taxon>Agaricomycetes</taxon>
        <taxon>Agaricomycetidae</taxon>
        <taxon>Agaricales</taxon>
        <taxon>Tricholomatineae</taxon>
        <taxon>Lyophyllaceae</taxon>
        <taxon>Hypsizygus</taxon>
    </lineage>
</organism>
<dbReference type="InParanoid" id="A0A369KC38"/>
<dbReference type="GO" id="GO:0008168">
    <property type="term" value="F:methyltransferase activity"/>
    <property type="evidence" value="ECO:0007669"/>
    <property type="project" value="UniProtKB-KW"/>
</dbReference>
<evidence type="ECO:0000313" key="2">
    <source>
        <dbReference type="EMBL" id="RDB28506.1"/>
    </source>
</evidence>
<feature type="domain" description="DUF7053" evidence="1">
    <location>
        <begin position="19"/>
        <end position="147"/>
    </location>
</feature>
<dbReference type="Proteomes" id="UP000076154">
    <property type="component" value="Unassembled WGS sequence"/>
</dbReference>
<reference evidence="2" key="1">
    <citation type="submission" date="2018-04" db="EMBL/GenBank/DDBJ databases">
        <title>Whole genome sequencing of Hypsizygus marmoreus.</title>
        <authorList>
            <person name="Choi I.-G."/>
            <person name="Min B."/>
            <person name="Kim J.-G."/>
            <person name="Kim S."/>
            <person name="Oh Y.-L."/>
            <person name="Kong W.-S."/>
            <person name="Park H."/>
            <person name="Jeong J."/>
            <person name="Song E.-S."/>
        </authorList>
    </citation>
    <scope>NUCLEOTIDE SEQUENCE [LARGE SCALE GENOMIC DNA]</scope>
    <source>
        <strain evidence="2">51987-8</strain>
    </source>
</reference>
<dbReference type="GO" id="GO:0032259">
    <property type="term" value="P:methylation"/>
    <property type="evidence" value="ECO:0007669"/>
    <property type="project" value="UniProtKB-KW"/>
</dbReference>
<name>A0A369KC38_HYPMA</name>